<organism evidence="1 2">
    <name type="scientific">Lentinula raphanica</name>
    <dbReference type="NCBI Taxonomy" id="153919"/>
    <lineage>
        <taxon>Eukaryota</taxon>
        <taxon>Fungi</taxon>
        <taxon>Dikarya</taxon>
        <taxon>Basidiomycota</taxon>
        <taxon>Agaricomycotina</taxon>
        <taxon>Agaricomycetes</taxon>
        <taxon>Agaricomycetidae</taxon>
        <taxon>Agaricales</taxon>
        <taxon>Marasmiineae</taxon>
        <taxon>Omphalotaceae</taxon>
        <taxon>Lentinula</taxon>
    </lineage>
</organism>
<proteinExistence type="predicted"/>
<dbReference type="InterPro" id="IPR041078">
    <property type="entry name" value="Plavaka"/>
</dbReference>
<dbReference type="AlphaFoldDB" id="A0AA38U1V8"/>
<feature type="non-terminal residue" evidence="1">
    <location>
        <position position="1"/>
    </location>
</feature>
<name>A0AA38U1V8_9AGAR</name>
<sequence length="313" mass="36476">PMECPTHCGRVFDTQKALNMHLSQAKSCKWYRQFEKTAALDTVLQTEMEENTSMVREEEPLLPAETADLLQELEEENDLFHFLGAKLRTFDDVEEGERVVEENTEAGVIIRMDTSLRARWLLAHNADVDHPMDGSPLLPDQAFAPFASEMDWRIAEWVVKDGIGHKSLDRLLAIPGVKDKLGLSYTNIAGLHKKIDNLRPRAGEWKVRKLRFKDEEDYEFTLRHRDILECIQSLWGDPALADHLVYRPKKIFQDEERKKRVYSEMWEGKWWQFTQVCIYSYMLDGLSDLEITRNASLKGQRWLLSSLPQTRHS</sequence>
<evidence type="ECO:0000313" key="1">
    <source>
        <dbReference type="EMBL" id="KAJ3830879.1"/>
    </source>
</evidence>
<reference evidence="1" key="1">
    <citation type="submission" date="2022-08" db="EMBL/GenBank/DDBJ databases">
        <authorList>
            <consortium name="DOE Joint Genome Institute"/>
            <person name="Min B."/>
            <person name="Riley R."/>
            <person name="Sierra-Patev S."/>
            <person name="Naranjo-Ortiz M."/>
            <person name="Looney B."/>
            <person name="Konkel Z."/>
            <person name="Slot J.C."/>
            <person name="Sakamoto Y."/>
            <person name="Steenwyk J.L."/>
            <person name="Rokas A."/>
            <person name="Carro J."/>
            <person name="Camarero S."/>
            <person name="Ferreira P."/>
            <person name="Molpeceres G."/>
            <person name="Ruiz-Duenas F.J."/>
            <person name="Serrano A."/>
            <person name="Henrissat B."/>
            <person name="Drula E."/>
            <person name="Hughes K.W."/>
            <person name="Mata J.L."/>
            <person name="Ishikawa N.K."/>
            <person name="Vargas-Isla R."/>
            <person name="Ushijima S."/>
            <person name="Smith C.A."/>
            <person name="Ahrendt S."/>
            <person name="Andreopoulos W."/>
            <person name="He G."/>
            <person name="Labutti K."/>
            <person name="Lipzen A."/>
            <person name="Ng V."/>
            <person name="Sandor L."/>
            <person name="Barry K."/>
            <person name="Martinez A.T."/>
            <person name="Xiao Y."/>
            <person name="Gibbons J.G."/>
            <person name="Terashima K."/>
            <person name="Hibbett D.S."/>
            <person name="Grigoriev I.V."/>
        </authorList>
    </citation>
    <scope>NUCLEOTIDE SEQUENCE</scope>
    <source>
        <strain evidence="1">TFB9207</strain>
    </source>
</reference>
<dbReference type="Proteomes" id="UP001163846">
    <property type="component" value="Unassembled WGS sequence"/>
</dbReference>
<gene>
    <name evidence="1" type="ORF">F5878DRAFT_550126</name>
</gene>
<dbReference type="Pfam" id="PF18759">
    <property type="entry name" value="Plavaka"/>
    <property type="match status" value="1"/>
</dbReference>
<accession>A0AA38U1V8</accession>
<comment type="caution">
    <text evidence="1">The sequence shown here is derived from an EMBL/GenBank/DDBJ whole genome shotgun (WGS) entry which is preliminary data.</text>
</comment>
<evidence type="ECO:0000313" key="2">
    <source>
        <dbReference type="Proteomes" id="UP001163846"/>
    </source>
</evidence>
<protein>
    <submittedName>
        <fullName evidence="1">Uncharacterized protein</fullName>
    </submittedName>
</protein>
<dbReference type="EMBL" id="MU808090">
    <property type="protein sequence ID" value="KAJ3830879.1"/>
    <property type="molecule type" value="Genomic_DNA"/>
</dbReference>
<keyword evidence="2" id="KW-1185">Reference proteome</keyword>